<proteinExistence type="predicted"/>
<feature type="domain" description="DUF7683" evidence="1">
    <location>
        <begin position="9"/>
        <end position="78"/>
    </location>
</feature>
<dbReference type="AlphaFoldDB" id="A0A2W1JKV2"/>
<dbReference type="InterPro" id="IPR056100">
    <property type="entry name" value="DUF7683"/>
</dbReference>
<dbReference type="RefSeq" id="WP_110985552.1">
    <property type="nucleotide sequence ID" value="NZ_CAWNWM010000004.1"/>
</dbReference>
<accession>A0A2W1JKV2</accession>
<dbReference type="EMBL" id="PQWO01000004">
    <property type="protein sequence ID" value="PZD73999.1"/>
    <property type="molecule type" value="Genomic_DNA"/>
</dbReference>
<comment type="caution">
    <text evidence="2">The sequence shown here is derived from an EMBL/GenBank/DDBJ whole genome shotgun (WGS) entry which is preliminary data.</text>
</comment>
<evidence type="ECO:0000313" key="3">
    <source>
        <dbReference type="Proteomes" id="UP000248857"/>
    </source>
</evidence>
<reference evidence="2 3" key="1">
    <citation type="journal article" date="2018" name="Sci. Rep.">
        <title>A novel species of the marine cyanobacterium Acaryochloris with a unique pigment content and lifestyle.</title>
        <authorList>
            <person name="Partensky F."/>
            <person name="Six C."/>
            <person name="Ratin M."/>
            <person name="Garczarek L."/>
            <person name="Vaulot D."/>
            <person name="Probert I."/>
            <person name="Calteau A."/>
            <person name="Gourvil P."/>
            <person name="Marie D."/>
            <person name="Grebert T."/>
            <person name="Bouchier C."/>
            <person name="Le Panse S."/>
            <person name="Gachenot M."/>
            <person name="Rodriguez F."/>
            <person name="Garrido J.L."/>
        </authorList>
    </citation>
    <scope>NUCLEOTIDE SEQUENCE [LARGE SCALE GENOMIC DNA]</scope>
    <source>
        <strain evidence="2 3">RCC1774</strain>
    </source>
</reference>
<gene>
    <name evidence="2" type="ORF">C1752_01578</name>
</gene>
<organism evidence="2 3">
    <name type="scientific">Acaryochloris thomasi RCC1774</name>
    <dbReference type="NCBI Taxonomy" id="1764569"/>
    <lineage>
        <taxon>Bacteria</taxon>
        <taxon>Bacillati</taxon>
        <taxon>Cyanobacteriota</taxon>
        <taxon>Cyanophyceae</taxon>
        <taxon>Acaryochloridales</taxon>
        <taxon>Acaryochloridaceae</taxon>
        <taxon>Acaryochloris</taxon>
        <taxon>Acaryochloris thomasi</taxon>
    </lineage>
</organism>
<keyword evidence="3" id="KW-1185">Reference proteome</keyword>
<protein>
    <recommendedName>
        <fullName evidence="1">DUF7683 domain-containing protein</fullName>
    </recommendedName>
</protein>
<evidence type="ECO:0000259" key="1">
    <source>
        <dbReference type="Pfam" id="PF24731"/>
    </source>
</evidence>
<dbReference type="Proteomes" id="UP000248857">
    <property type="component" value="Unassembled WGS sequence"/>
</dbReference>
<dbReference type="Pfam" id="PF24731">
    <property type="entry name" value="DUF7683"/>
    <property type="match status" value="1"/>
</dbReference>
<sequence>MTEPDWLARCIEYFSNETDELVGEFNLPQVELRDLQKLWNLPLDEPIVGGFEITEAQAQFFRDLASIDFDFTKYSFILDAYTTDWEATRRAGGYMGLFPPPRTLLAFPDAQRVMLEAEG</sequence>
<dbReference type="OrthoDB" id="1494903at2"/>
<name>A0A2W1JKV2_9CYAN</name>
<evidence type="ECO:0000313" key="2">
    <source>
        <dbReference type="EMBL" id="PZD73999.1"/>
    </source>
</evidence>